<feature type="transmembrane region" description="Helical" evidence="1">
    <location>
        <begin position="20"/>
        <end position="40"/>
    </location>
</feature>
<protein>
    <submittedName>
        <fullName evidence="2">DUF2254 domain-containing protein</fullName>
    </submittedName>
</protein>
<evidence type="ECO:0000313" key="3">
    <source>
        <dbReference type="Proteomes" id="UP000753961"/>
    </source>
</evidence>
<organism evidence="2 3">
    <name type="scientific">Membranihabitans marinus</name>
    <dbReference type="NCBI Taxonomy" id="1227546"/>
    <lineage>
        <taxon>Bacteria</taxon>
        <taxon>Pseudomonadati</taxon>
        <taxon>Bacteroidota</taxon>
        <taxon>Saprospiria</taxon>
        <taxon>Saprospirales</taxon>
        <taxon>Saprospiraceae</taxon>
        <taxon>Membranihabitans</taxon>
    </lineage>
</organism>
<accession>A0A953I2U6</accession>
<keyword evidence="1" id="KW-0472">Membrane</keyword>
<dbReference type="Pfam" id="PF10011">
    <property type="entry name" value="DUF2254"/>
    <property type="match status" value="1"/>
</dbReference>
<keyword evidence="3" id="KW-1185">Reference proteome</keyword>
<dbReference type="RefSeq" id="WP_222581746.1">
    <property type="nucleotide sequence ID" value="NZ_JAHVHU010000026.1"/>
</dbReference>
<dbReference type="Proteomes" id="UP000753961">
    <property type="component" value="Unassembled WGS sequence"/>
</dbReference>
<gene>
    <name evidence="2" type="ORF">KUV50_18735</name>
</gene>
<dbReference type="AlphaFoldDB" id="A0A953I2U6"/>
<comment type="caution">
    <text evidence="2">The sequence shown here is derived from an EMBL/GenBank/DDBJ whole genome shotgun (WGS) entry which is preliminary data.</text>
</comment>
<evidence type="ECO:0000313" key="2">
    <source>
        <dbReference type="EMBL" id="MBY5960197.1"/>
    </source>
</evidence>
<reference evidence="2" key="1">
    <citation type="submission" date="2021-06" db="EMBL/GenBank/DDBJ databases">
        <title>44 bacteria genomes isolated from Dapeng, Shenzhen.</title>
        <authorList>
            <person name="Zheng W."/>
            <person name="Yu S."/>
            <person name="Huang Y."/>
        </authorList>
    </citation>
    <scope>NUCLEOTIDE SEQUENCE</scope>
    <source>
        <strain evidence="2">DP5N28-2</strain>
    </source>
</reference>
<name>A0A953I2U6_9BACT</name>
<keyword evidence="1" id="KW-0812">Transmembrane</keyword>
<proteinExistence type="predicted"/>
<evidence type="ECO:0000256" key="1">
    <source>
        <dbReference type="SAM" id="Phobius"/>
    </source>
</evidence>
<feature type="transmembrane region" description="Helical" evidence="1">
    <location>
        <begin position="144"/>
        <end position="164"/>
    </location>
</feature>
<feature type="transmembrane region" description="Helical" evidence="1">
    <location>
        <begin position="110"/>
        <end position="132"/>
    </location>
</feature>
<feature type="transmembrane region" description="Helical" evidence="1">
    <location>
        <begin position="67"/>
        <end position="90"/>
    </location>
</feature>
<sequence>MRQFFARIASSFSDIKSQIAFYPTILTFAGLVLALFMKVVETTGISQSMVELMPQVAIKSGDTARTIMSVCIGGLISMMVFSFSMVMMILNQASNNYSPRLLPGLISDKVHQIILGLYMGTIMYSIFTLFSIEPSDQEYSLPGLSILIGIGLTIFCLALFIYFIHNVSQSIQINNILDRIFDTAYDRLMDLIEQEREANIPENFPNTKNWYHYSVKAPGYFQNILVNNTMELAAKKGTLLYISRPKGFFVPEKMPFIWSREELDEHTVNDFLSNINFARGEIIETNYILAFKQITEVAVKAMSPGINDPGTAINAIDYLTELFALRLKKMDRNLYGQSGTTYLKVASISFSELMYFTMASLRTYCCGDPLVVQRLIVMLKYLNRQEMVDSRYREVVKNELKALVDQANVTLQSETDLKKINAIAFPELNIDPDFPT</sequence>
<keyword evidence="1" id="KW-1133">Transmembrane helix</keyword>
<dbReference type="InterPro" id="IPR018723">
    <property type="entry name" value="DUF2254_membrane"/>
</dbReference>
<dbReference type="EMBL" id="JAHVHU010000026">
    <property type="protein sequence ID" value="MBY5960197.1"/>
    <property type="molecule type" value="Genomic_DNA"/>
</dbReference>